<reference evidence="4" key="1">
    <citation type="submission" date="2016-11" db="UniProtKB">
        <authorList>
            <consortium name="WormBaseParasite"/>
        </authorList>
    </citation>
    <scope>IDENTIFICATION</scope>
</reference>
<dbReference type="WBParaSite" id="Csp11.Scaffold628.g7227.t1">
    <property type="protein sequence ID" value="Csp11.Scaffold628.g7227.t1"/>
    <property type="gene ID" value="Csp11.Scaffold628.g7227"/>
</dbReference>
<organism evidence="3 4">
    <name type="scientific">Caenorhabditis tropicalis</name>
    <dbReference type="NCBI Taxonomy" id="1561998"/>
    <lineage>
        <taxon>Eukaryota</taxon>
        <taxon>Metazoa</taxon>
        <taxon>Ecdysozoa</taxon>
        <taxon>Nematoda</taxon>
        <taxon>Chromadorea</taxon>
        <taxon>Rhabditida</taxon>
        <taxon>Rhabditina</taxon>
        <taxon>Rhabditomorpha</taxon>
        <taxon>Rhabditoidea</taxon>
        <taxon>Rhabditidae</taxon>
        <taxon>Peloderinae</taxon>
        <taxon>Caenorhabditis</taxon>
    </lineage>
</organism>
<sequence length="100" mass="11168">MTSPVDRVNDLLNNAIKPQKLNVIDDSGGCDGYKFRILIISESFEGKRTLQCHRMVQAALAPIMGETHALTIFAYSPEKWSQMTPDDRRNAGCLDLAQDN</sequence>
<evidence type="ECO:0000256" key="1">
    <source>
        <dbReference type="RuleBase" id="RU003860"/>
    </source>
</evidence>
<protein>
    <submittedName>
        <fullName evidence="4">BolA family transcriptional regulator</fullName>
    </submittedName>
</protein>
<dbReference type="eggNOG" id="KOG3348">
    <property type="taxonomic scope" value="Eukaryota"/>
</dbReference>
<dbReference type="STRING" id="1561998.A0A1I7TLY6"/>
<evidence type="ECO:0000313" key="4">
    <source>
        <dbReference type="WBParaSite" id="Csp11.Scaffold628.g7227.t1"/>
    </source>
</evidence>
<dbReference type="GO" id="GO:0005634">
    <property type="term" value="C:nucleus"/>
    <property type="evidence" value="ECO:0007669"/>
    <property type="project" value="TreeGrafter"/>
</dbReference>
<dbReference type="InterPro" id="IPR045115">
    <property type="entry name" value="BOL2"/>
</dbReference>
<dbReference type="PANTHER" id="PTHR12735:SF27">
    <property type="entry name" value="BOLA-LIKE PROTEIN 2"/>
    <property type="match status" value="1"/>
</dbReference>
<evidence type="ECO:0000256" key="2">
    <source>
        <dbReference type="SAM" id="MobiDB-lite"/>
    </source>
</evidence>
<dbReference type="GO" id="GO:0005829">
    <property type="term" value="C:cytosol"/>
    <property type="evidence" value="ECO:0007669"/>
    <property type="project" value="TreeGrafter"/>
</dbReference>
<feature type="region of interest" description="Disordered" evidence="2">
    <location>
        <begin position="81"/>
        <end position="100"/>
    </location>
</feature>
<comment type="similarity">
    <text evidence="1">Belongs to the BolA/IbaG family.</text>
</comment>
<dbReference type="GO" id="GO:0051537">
    <property type="term" value="F:2 iron, 2 sulfur cluster binding"/>
    <property type="evidence" value="ECO:0007669"/>
    <property type="project" value="InterPro"/>
</dbReference>
<dbReference type="Proteomes" id="UP000095282">
    <property type="component" value="Unplaced"/>
</dbReference>
<dbReference type="Pfam" id="PF01722">
    <property type="entry name" value="BolA"/>
    <property type="match status" value="1"/>
</dbReference>
<keyword evidence="3" id="KW-1185">Reference proteome</keyword>
<dbReference type="SUPFAM" id="SSF82657">
    <property type="entry name" value="BolA-like"/>
    <property type="match status" value="1"/>
</dbReference>
<dbReference type="InterPro" id="IPR036065">
    <property type="entry name" value="BolA-like_sf"/>
</dbReference>
<dbReference type="PANTHER" id="PTHR12735">
    <property type="entry name" value="BOLA-LIKE PROTEIN-RELATED"/>
    <property type="match status" value="1"/>
</dbReference>
<evidence type="ECO:0000313" key="3">
    <source>
        <dbReference type="Proteomes" id="UP000095282"/>
    </source>
</evidence>
<dbReference type="Gene3D" id="3.10.20.90">
    <property type="entry name" value="Phosphatidylinositol 3-kinase Catalytic Subunit, Chain A, domain 1"/>
    <property type="match status" value="1"/>
</dbReference>
<dbReference type="AlphaFoldDB" id="A0A1I7TLY6"/>
<proteinExistence type="inferred from homology"/>
<dbReference type="GO" id="GO:0006879">
    <property type="term" value="P:intracellular iron ion homeostasis"/>
    <property type="evidence" value="ECO:0007669"/>
    <property type="project" value="InterPro"/>
</dbReference>
<name>A0A1I7TLY6_9PELO</name>
<dbReference type="InterPro" id="IPR002634">
    <property type="entry name" value="BolA"/>
</dbReference>
<dbReference type="GO" id="GO:0051604">
    <property type="term" value="P:protein maturation"/>
    <property type="evidence" value="ECO:0007669"/>
    <property type="project" value="InterPro"/>
</dbReference>
<dbReference type="PIRSF" id="PIRSF003113">
    <property type="entry name" value="BolA"/>
    <property type="match status" value="1"/>
</dbReference>
<accession>A0A1I7TLY6</accession>